<name>A0A1Y5SAC3_9RHOB</name>
<keyword evidence="1" id="KW-0732">Signal</keyword>
<sequence>MATERETRPRHKRVWPGLLRSVPFLLLSAAPAPAQPAGDMLTADLNRDGRVERFQLLDMGDGTVDLQIENTGGGVIYAEELAILSPFGPPPRLDVAPGGSLQVITENDGRGQLTLTIAFRDGDYRVAGVSYGWYDPLDPELGATCDFNLLTGRGRIDRGDEPPSFVPAPWPPMPVAHWTAETFVPPPGCL</sequence>
<gene>
    <name evidence="2" type="ORF">ROA7023_01193</name>
</gene>
<protein>
    <recommendedName>
        <fullName evidence="4">VCBS repeat-containing protein</fullName>
    </recommendedName>
</protein>
<organism evidence="2 3">
    <name type="scientific">Roseisalinus antarcticus</name>
    <dbReference type="NCBI Taxonomy" id="254357"/>
    <lineage>
        <taxon>Bacteria</taxon>
        <taxon>Pseudomonadati</taxon>
        <taxon>Pseudomonadota</taxon>
        <taxon>Alphaproteobacteria</taxon>
        <taxon>Rhodobacterales</taxon>
        <taxon>Roseobacteraceae</taxon>
        <taxon>Roseisalinus</taxon>
    </lineage>
</organism>
<dbReference type="AlphaFoldDB" id="A0A1Y5SAC3"/>
<keyword evidence="3" id="KW-1185">Reference proteome</keyword>
<feature type="signal peptide" evidence="1">
    <location>
        <begin position="1"/>
        <end position="34"/>
    </location>
</feature>
<evidence type="ECO:0000256" key="1">
    <source>
        <dbReference type="SAM" id="SignalP"/>
    </source>
</evidence>
<reference evidence="2 3" key="1">
    <citation type="submission" date="2017-03" db="EMBL/GenBank/DDBJ databases">
        <authorList>
            <person name="Afonso C.L."/>
            <person name="Miller P.J."/>
            <person name="Scott M.A."/>
            <person name="Spackman E."/>
            <person name="Goraichik I."/>
            <person name="Dimitrov K.M."/>
            <person name="Suarez D.L."/>
            <person name="Swayne D.E."/>
        </authorList>
    </citation>
    <scope>NUCLEOTIDE SEQUENCE [LARGE SCALE GENOMIC DNA]</scope>
    <source>
        <strain evidence="2 3">CECT 7023</strain>
    </source>
</reference>
<dbReference type="EMBL" id="FWFZ01000004">
    <property type="protein sequence ID" value="SLN33217.1"/>
    <property type="molecule type" value="Genomic_DNA"/>
</dbReference>
<accession>A0A1Y5SAC3</accession>
<dbReference type="Proteomes" id="UP000193900">
    <property type="component" value="Unassembled WGS sequence"/>
</dbReference>
<evidence type="ECO:0000313" key="3">
    <source>
        <dbReference type="Proteomes" id="UP000193900"/>
    </source>
</evidence>
<proteinExistence type="predicted"/>
<evidence type="ECO:0000313" key="2">
    <source>
        <dbReference type="EMBL" id="SLN33217.1"/>
    </source>
</evidence>
<feature type="chain" id="PRO_5012983663" description="VCBS repeat-containing protein" evidence="1">
    <location>
        <begin position="35"/>
        <end position="190"/>
    </location>
</feature>
<evidence type="ECO:0008006" key="4">
    <source>
        <dbReference type="Google" id="ProtNLM"/>
    </source>
</evidence>